<dbReference type="EMBL" id="CAJVPQ010000454">
    <property type="protein sequence ID" value="CAG8483105.1"/>
    <property type="molecule type" value="Genomic_DNA"/>
</dbReference>
<feature type="non-terminal residue" evidence="1">
    <location>
        <position position="120"/>
    </location>
</feature>
<accession>A0A9N8WHS4</accession>
<organism evidence="1 2">
    <name type="scientific">Funneliformis caledonium</name>
    <dbReference type="NCBI Taxonomy" id="1117310"/>
    <lineage>
        <taxon>Eukaryota</taxon>
        <taxon>Fungi</taxon>
        <taxon>Fungi incertae sedis</taxon>
        <taxon>Mucoromycota</taxon>
        <taxon>Glomeromycotina</taxon>
        <taxon>Glomeromycetes</taxon>
        <taxon>Glomerales</taxon>
        <taxon>Glomeraceae</taxon>
        <taxon>Funneliformis</taxon>
    </lineage>
</organism>
<dbReference type="AlphaFoldDB" id="A0A9N8WHS4"/>
<dbReference type="Proteomes" id="UP000789570">
    <property type="component" value="Unassembled WGS sequence"/>
</dbReference>
<protein>
    <submittedName>
        <fullName evidence="1">12244_t:CDS:1</fullName>
    </submittedName>
</protein>
<gene>
    <name evidence="1" type="ORF">FCALED_LOCUS2817</name>
</gene>
<evidence type="ECO:0000313" key="1">
    <source>
        <dbReference type="EMBL" id="CAG8483105.1"/>
    </source>
</evidence>
<evidence type="ECO:0000313" key="2">
    <source>
        <dbReference type="Proteomes" id="UP000789570"/>
    </source>
</evidence>
<proteinExistence type="predicted"/>
<comment type="caution">
    <text evidence="1">The sequence shown here is derived from an EMBL/GenBank/DDBJ whole genome shotgun (WGS) entry which is preliminary data.</text>
</comment>
<keyword evidence="2" id="KW-1185">Reference proteome</keyword>
<name>A0A9N8WHS4_9GLOM</name>
<sequence>MLTAIGCRKFYKIFRPWTTNCSIGNIFYIPILAETIQGPLEEMFKFSTYRFQPLPLRHLRDEKAWKGKFSLWNYSKHYQSKSIAGSELKCLYPFKEFATTITQTIARAIINIPVEKRMME</sequence>
<reference evidence="1" key="1">
    <citation type="submission" date="2021-06" db="EMBL/GenBank/DDBJ databases">
        <authorList>
            <person name="Kallberg Y."/>
            <person name="Tangrot J."/>
            <person name="Rosling A."/>
        </authorList>
    </citation>
    <scope>NUCLEOTIDE SEQUENCE</scope>
    <source>
        <strain evidence="1">UK204</strain>
    </source>
</reference>